<comment type="caution">
    <text evidence="2">The sequence shown here is derived from an EMBL/GenBank/DDBJ whole genome shotgun (WGS) entry which is preliminary data.</text>
</comment>
<sequence length="234" mass="24354">MNTTEPNAPRREQEEQARQSPMKKPETETANAHPDDIGRAARDDAGHGTPSRESVDAGEASGPYGHETTHPRNRAQLPEDVHPRGIDVDNDDATDSTVDTDGKDRDAKRFARLDDAEVVSNASLENASLGGIAGAAGAVPGGATLENATEAPVTGLAGIDSRPGGNRPAVLDEAGQTPAYASVVEAPDTGLYEAAGAPPAAEEADATVRFAEHVPPNHARVGQTVRIAPKKPRE</sequence>
<reference evidence="2" key="1">
    <citation type="submission" date="2022-11" db="EMBL/GenBank/DDBJ databases">
        <title>Robbsia betulipollinis sp. nov., isolated from pollen of birch (Betula pendula).</title>
        <authorList>
            <person name="Shi H."/>
            <person name="Ambika Manirajan B."/>
            <person name="Ratering S."/>
            <person name="Geissler-Plaum R."/>
            <person name="Schnell S."/>
        </authorList>
    </citation>
    <scope>NUCLEOTIDE SEQUENCE</scope>
    <source>
        <strain evidence="2">Bb-Pol-6</strain>
    </source>
</reference>
<evidence type="ECO:0000256" key="1">
    <source>
        <dbReference type="SAM" id="MobiDB-lite"/>
    </source>
</evidence>
<accession>A0ABT3ZK24</accession>
<keyword evidence="3" id="KW-1185">Reference proteome</keyword>
<protein>
    <submittedName>
        <fullName evidence="2">DUF3005 domain-containing protein</fullName>
    </submittedName>
</protein>
<feature type="region of interest" description="Disordered" evidence="1">
    <location>
        <begin position="1"/>
        <end position="108"/>
    </location>
</feature>
<dbReference type="Pfam" id="PF11448">
    <property type="entry name" value="DUF3005"/>
    <property type="match status" value="2"/>
</dbReference>
<feature type="compositionally biased region" description="Basic and acidic residues" evidence="1">
    <location>
        <begin position="8"/>
        <end position="46"/>
    </location>
</feature>
<dbReference type="Proteomes" id="UP001082899">
    <property type="component" value="Unassembled WGS sequence"/>
</dbReference>
<dbReference type="RefSeq" id="WP_267846557.1">
    <property type="nucleotide sequence ID" value="NZ_JAPMXC010000001.1"/>
</dbReference>
<name>A0ABT3ZK24_9BURK</name>
<feature type="compositionally biased region" description="Basic and acidic residues" evidence="1">
    <location>
        <begin position="77"/>
        <end position="87"/>
    </location>
</feature>
<evidence type="ECO:0000313" key="2">
    <source>
        <dbReference type="EMBL" id="MCY0386891.1"/>
    </source>
</evidence>
<evidence type="ECO:0000313" key="3">
    <source>
        <dbReference type="Proteomes" id="UP001082899"/>
    </source>
</evidence>
<dbReference type="EMBL" id="JAPMXC010000001">
    <property type="protein sequence ID" value="MCY0386891.1"/>
    <property type="molecule type" value="Genomic_DNA"/>
</dbReference>
<gene>
    <name evidence="2" type="ORF">OVY01_06535</name>
</gene>
<dbReference type="InterPro" id="IPR021551">
    <property type="entry name" value="DUF3005"/>
</dbReference>
<organism evidence="2 3">
    <name type="scientific">Robbsia betulipollinis</name>
    <dbReference type="NCBI Taxonomy" id="2981849"/>
    <lineage>
        <taxon>Bacteria</taxon>
        <taxon>Pseudomonadati</taxon>
        <taxon>Pseudomonadota</taxon>
        <taxon>Betaproteobacteria</taxon>
        <taxon>Burkholderiales</taxon>
        <taxon>Burkholderiaceae</taxon>
        <taxon>Robbsia</taxon>
    </lineage>
</organism>
<proteinExistence type="predicted"/>